<keyword evidence="3" id="KW-1185">Reference proteome</keyword>
<evidence type="ECO:0000259" key="1">
    <source>
        <dbReference type="Pfam" id="PF02796"/>
    </source>
</evidence>
<gene>
    <name evidence="2" type="ORF">KM031_02100</name>
</gene>
<accession>A0A975S293</accession>
<evidence type="ECO:0000313" key="2">
    <source>
        <dbReference type="EMBL" id="QWK90728.1"/>
    </source>
</evidence>
<evidence type="ECO:0000313" key="3">
    <source>
        <dbReference type="Proteomes" id="UP000679352"/>
    </source>
</evidence>
<proteinExistence type="predicted"/>
<feature type="domain" description="Resolvase HTH" evidence="1">
    <location>
        <begin position="7"/>
        <end position="38"/>
    </location>
</feature>
<dbReference type="EMBL" id="CP076361">
    <property type="protein sequence ID" value="QWK90728.1"/>
    <property type="molecule type" value="Genomic_DNA"/>
</dbReference>
<dbReference type="GO" id="GO:0003677">
    <property type="term" value="F:DNA binding"/>
    <property type="evidence" value="ECO:0007669"/>
    <property type="project" value="InterPro"/>
</dbReference>
<dbReference type="KEGG" id="gfu:KM031_02100"/>
<dbReference type="AlphaFoldDB" id="A0A975S293"/>
<name>A0A975S293_9RHOB</name>
<dbReference type="Pfam" id="PF02796">
    <property type="entry name" value="HTH_7"/>
    <property type="match status" value="1"/>
</dbReference>
<dbReference type="GO" id="GO:0000150">
    <property type="term" value="F:DNA strand exchange activity"/>
    <property type="evidence" value="ECO:0007669"/>
    <property type="project" value="InterPro"/>
</dbReference>
<dbReference type="InterPro" id="IPR006120">
    <property type="entry name" value="Resolvase_HTH_dom"/>
</dbReference>
<dbReference type="RefSeq" id="WP_215504025.1">
    <property type="nucleotide sequence ID" value="NZ_CP076361.1"/>
</dbReference>
<organism evidence="2 3">
    <name type="scientific">Gemmobacter fulvus</name>
    <dbReference type="NCBI Taxonomy" id="2840474"/>
    <lineage>
        <taxon>Bacteria</taxon>
        <taxon>Pseudomonadati</taxon>
        <taxon>Pseudomonadota</taxon>
        <taxon>Alphaproteobacteria</taxon>
        <taxon>Rhodobacterales</taxon>
        <taxon>Paracoccaceae</taxon>
        <taxon>Gemmobacter</taxon>
    </lineage>
</organism>
<dbReference type="Proteomes" id="UP000679352">
    <property type="component" value="Chromosome"/>
</dbReference>
<sequence length="106" mass="12087">MGFEYPDHKWAELLRRVAAGQSVSDAAKAVGVARGSVYVRAQNNSAFRDQFDAVRNGLPIMRNHTVEMWLRDEKGELILDNRFEPIPITRRQFLRAASGGYRKPKL</sequence>
<reference evidence="2" key="1">
    <citation type="submission" date="2021-06" db="EMBL/GenBank/DDBJ databases">
        <title>Direct submission.</title>
        <authorList>
            <person name="Lee C.-S."/>
            <person name="Jin L."/>
        </authorList>
    </citation>
    <scope>NUCLEOTIDE SEQUENCE</scope>
    <source>
        <strain evidence="2">Con5</strain>
    </source>
</reference>
<protein>
    <submittedName>
        <fullName evidence="2">Helix-turn-helix domain-containing protein</fullName>
    </submittedName>
</protein>